<sequence>MSHQNTLGLEETNTIHGCSKQRYNSYTDTTTPIGLSDSLPSLFLPEDLITEILLSLPVNPSFDSNACASHGKPYFLIHNSPRSNFTDQRSIPNSRITDWCTPHDLIVIGDRALSRIVRIRNNVSFHLYNPCTGWKSRIAYYFHQKTSSAFGCGYDDLTDRYKVVSLYLDSFNDLYGIEIKVCTFGDHHSLRRYRSFSVPRFGVKTLAKCLGTFLRGTLNWLVEDLASEFILSFHLGNETFGKVLLPVDEDFCHSYHSCIGVLKDCLYFSADNVAKTQFIVWLMKDYGVEDSWTKLITISYLDFDIKKRPNYQGRIKLISMSEDGQVLFHIRDHKFALHNSKDNKLEYFEIEGFHG</sequence>
<proteinExistence type="predicted"/>
<accession>A0ACB9NQG3</accession>
<protein>
    <submittedName>
        <fullName evidence="1">Uncharacterized protein</fullName>
    </submittedName>
</protein>
<evidence type="ECO:0000313" key="2">
    <source>
        <dbReference type="Proteomes" id="UP000828941"/>
    </source>
</evidence>
<keyword evidence="2" id="KW-1185">Reference proteome</keyword>
<reference evidence="1 2" key="1">
    <citation type="journal article" date="2022" name="DNA Res.">
        <title>Chromosomal-level genome assembly of the orchid tree Bauhinia variegata (Leguminosae; Cercidoideae) supports the allotetraploid origin hypothesis of Bauhinia.</title>
        <authorList>
            <person name="Zhong Y."/>
            <person name="Chen Y."/>
            <person name="Zheng D."/>
            <person name="Pang J."/>
            <person name="Liu Y."/>
            <person name="Luo S."/>
            <person name="Meng S."/>
            <person name="Qian L."/>
            <person name="Wei D."/>
            <person name="Dai S."/>
            <person name="Zhou R."/>
        </authorList>
    </citation>
    <scope>NUCLEOTIDE SEQUENCE [LARGE SCALE GENOMIC DNA]</scope>
    <source>
        <strain evidence="1">BV-YZ2020</strain>
    </source>
</reference>
<dbReference type="Proteomes" id="UP000828941">
    <property type="component" value="Chromosome 6"/>
</dbReference>
<organism evidence="1 2">
    <name type="scientific">Bauhinia variegata</name>
    <name type="common">Purple orchid tree</name>
    <name type="synonym">Phanera variegata</name>
    <dbReference type="NCBI Taxonomy" id="167791"/>
    <lineage>
        <taxon>Eukaryota</taxon>
        <taxon>Viridiplantae</taxon>
        <taxon>Streptophyta</taxon>
        <taxon>Embryophyta</taxon>
        <taxon>Tracheophyta</taxon>
        <taxon>Spermatophyta</taxon>
        <taxon>Magnoliopsida</taxon>
        <taxon>eudicotyledons</taxon>
        <taxon>Gunneridae</taxon>
        <taxon>Pentapetalae</taxon>
        <taxon>rosids</taxon>
        <taxon>fabids</taxon>
        <taxon>Fabales</taxon>
        <taxon>Fabaceae</taxon>
        <taxon>Cercidoideae</taxon>
        <taxon>Cercideae</taxon>
        <taxon>Bauhiniinae</taxon>
        <taxon>Bauhinia</taxon>
    </lineage>
</organism>
<name>A0ACB9NQG3_BAUVA</name>
<gene>
    <name evidence="1" type="ORF">L6164_016560</name>
</gene>
<evidence type="ECO:0000313" key="1">
    <source>
        <dbReference type="EMBL" id="KAI4338216.1"/>
    </source>
</evidence>
<comment type="caution">
    <text evidence="1">The sequence shown here is derived from an EMBL/GenBank/DDBJ whole genome shotgun (WGS) entry which is preliminary data.</text>
</comment>
<dbReference type="EMBL" id="CM039431">
    <property type="protein sequence ID" value="KAI4338216.1"/>
    <property type="molecule type" value="Genomic_DNA"/>
</dbReference>